<protein>
    <submittedName>
        <fullName evidence="15">Smc5-6 complex SMC subunit Smc6</fullName>
    </submittedName>
</protein>
<keyword evidence="16" id="KW-1185">Reference proteome</keyword>
<comment type="similarity">
    <text evidence="3">Belongs to the SMC family. SMC6 subfamily.</text>
</comment>
<reference evidence="15 16" key="1">
    <citation type="journal article" date="2011" name="Science">
        <title>Comparative functional genomics of the fission yeasts.</title>
        <authorList>
            <person name="Rhind N."/>
            <person name="Chen Z."/>
            <person name="Yassour M."/>
            <person name="Thompson D.A."/>
            <person name="Haas B.J."/>
            <person name="Habib N."/>
            <person name="Wapinski I."/>
            <person name="Roy S."/>
            <person name="Lin M.F."/>
            <person name="Heiman D.I."/>
            <person name="Young S.K."/>
            <person name="Furuya K."/>
            <person name="Guo Y."/>
            <person name="Pidoux A."/>
            <person name="Chen H.M."/>
            <person name="Robbertse B."/>
            <person name="Goldberg J.M."/>
            <person name="Aoki K."/>
            <person name="Bayne E.H."/>
            <person name="Berlin A.M."/>
            <person name="Desjardins C.A."/>
            <person name="Dobbs E."/>
            <person name="Dukaj L."/>
            <person name="Fan L."/>
            <person name="FitzGerald M.G."/>
            <person name="French C."/>
            <person name="Gujja S."/>
            <person name="Hansen K."/>
            <person name="Keifenheim D."/>
            <person name="Levin J.Z."/>
            <person name="Mosher R.A."/>
            <person name="Mueller C.A."/>
            <person name="Pfiffner J."/>
            <person name="Priest M."/>
            <person name="Russ C."/>
            <person name="Smialowska A."/>
            <person name="Swoboda P."/>
            <person name="Sykes S.M."/>
            <person name="Vaughn M."/>
            <person name="Vengrova S."/>
            <person name="Yoder R."/>
            <person name="Zeng Q."/>
            <person name="Allshire R."/>
            <person name="Baulcombe D."/>
            <person name="Birren B.W."/>
            <person name="Brown W."/>
            <person name="Ekwall K."/>
            <person name="Kellis M."/>
            <person name="Leatherwood J."/>
            <person name="Levin H."/>
            <person name="Margalit H."/>
            <person name="Martienssen R."/>
            <person name="Nieduszynski C.A."/>
            <person name="Spatafora J.W."/>
            <person name="Friedman N."/>
            <person name="Dalgaard J.Z."/>
            <person name="Baumann P."/>
            <person name="Niki H."/>
            <person name="Regev A."/>
            <person name="Nusbaum C."/>
        </authorList>
    </citation>
    <scope>NUCLEOTIDE SEQUENCE [LARGE SCALE GENOMIC DNA]</scope>
    <source>
        <strain evidence="16">OY26 / ATCC MYA-4695 / CBS 11777 / NBRC 106824 / NRRL Y48691</strain>
    </source>
</reference>
<keyword evidence="7" id="KW-0067">ATP-binding</keyword>
<dbReference type="HOGENOM" id="CLU_009063_0_0_1"/>
<evidence type="ECO:0000256" key="3">
    <source>
        <dbReference type="ARBA" id="ARBA00006793"/>
    </source>
</evidence>
<comment type="subcellular location">
    <subcellularLocation>
        <location evidence="2">Chromosome</location>
    </subcellularLocation>
    <subcellularLocation>
        <location evidence="1">Nucleus</location>
    </subcellularLocation>
</comment>
<dbReference type="PANTHER" id="PTHR19306">
    <property type="entry name" value="STRUCTURAL MAINTENANCE OF CHROMOSOMES 5,6 SMC5, SMC6"/>
    <property type="match status" value="1"/>
</dbReference>
<dbReference type="EMBL" id="KE546994">
    <property type="protein sequence ID" value="EPY49884.1"/>
    <property type="molecule type" value="Genomic_DNA"/>
</dbReference>
<dbReference type="STRING" id="653667.S9VUP6"/>
<evidence type="ECO:0000256" key="7">
    <source>
        <dbReference type="ARBA" id="ARBA00022840"/>
    </source>
</evidence>
<evidence type="ECO:0000259" key="14">
    <source>
        <dbReference type="Pfam" id="PF02463"/>
    </source>
</evidence>
<dbReference type="GO" id="GO:0030915">
    <property type="term" value="C:Smc5-Smc6 complex"/>
    <property type="evidence" value="ECO:0007669"/>
    <property type="project" value="EnsemblFungi"/>
</dbReference>
<accession>S9VUP6</accession>
<evidence type="ECO:0000256" key="10">
    <source>
        <dbReference type="ARBA" id="ARBA00023204"/>
    </source>
</evidence>
<dbReference type="eggNOG" id="KOG0250">
    <property type="taxonomic scope" value="Eukaryota"/>
</dbReference>
<keyword evidence="6" id="KW-0227">DNA damage</keyword>
<dbReference type="PANTHER" id="PTHR19306:SF6">
    <property type="entry name" value="STRUCTURAL MAINTENANCE OF CHROMOSOMES PROTEIN 6"/>
    <property type="match status" value="1"/>
</dbReference>
<evidence type="ECO:0000256" key="2">
    <source>
        <dbReference type="ARBA" id="ARBA00004286"/>
    </source>
</evidence>
<keyword evidence="11" id="KW-0539">Nucleus</keyword>
<evidence type="ECO:0000313" key="15">
    <source>
        <dbReference type="EMBL" id="EPY49884.1"/>
    </source>
</evidence>
<dbReference type="GeneID" id="25037672"/>
<dbReference type="GO" id="GO:0000724">
    <property type="term" value="P:double-strand break repair via homologous recombination"/>
    <property type="evidence" value="ECO:0007669"/>
    <property type="project" value="EnsemblFungi"/>
</dbReference>
<organism evidence="15 16">
    <name type="scientific">Schizosaccharomyces cryophilus (strain OY26 / ATCC MYA-4695 / CBS 11777 / NBRC 106824 / NRRL Y48691)</name>
    <name type="common">Fission yeast</name>
    <dbReference type="NCBI Taxonomy" id="653667"/>
    <lineage>
        <taxon>Eukaryota</taxon>
        <taxon>Fungi</taxon>
        <taxon>Dikarya</taxon>
        <taxon>Ascomycota</taxon>
        <taxon>Taphrinomycotina</taxon>
        <taxon>Schizosaccharomycetes</taxon>
        <taxon>Schizosaccharomycetales</taxon>
        <taxon>Schizosaccharomycetaceae</taxon>
        <taxon>Schizosaccharomyces</taxon>
    </lineage>
</organism>
<evidence type="ECO:0000256" key="9">
    <source>
        <dbReference type="ARBA" id="ARBA00023172"/>
    </source>
</evidence>
<dbReference type="OMA" id="MCHDHFY"/>
<dbReference type="Pfam" id="PF02463">
    <property type="entry name" value="SMC_N"/>
    <property type="match status" value="1"/>
</dbReference>
<evidence type="ECO:0000313" key="16">
    <source>
        <dbReference type="Proteomes" id="UP000015464"/>
    </source>
</evidence>
<evidence type="ECO:0000256" key="13">
    <source>
        <dbReference type="SAM" id="MobiDB-lite"/>
    </source>
</evidence>
<dbReference type="GO" id="GO:0003684">
    <property type="term" value="F:damaged DNA binding"/>
    <property type="evidence" value="ECO:0007669"/>
    <property type="project" value="TreeGrafter"/>
</dbReference>
<keyword evidence="4" id="KW-0158">Chromosome</keyword>
<evidence type="ECO:0000256" key="11">
    <source>
        <dbReference type="ARBA" id="ARBA00023242"/>
    </source>
</evidence>
<evidence type="ECO:0000256" key="12">
    <source>
        <dbReference type="SAM" id="Coils"/>
    </source>
</evidence>
<dbReference type="OrthoDB" id="10265785at2759"/>
<evidence type="ECO:0000256" key="6">
    <source>
        <dbReference type="ARBA" id="ARBA00022763"/>
    </source>
</evidence>
<dbReference type="Gene3D" id="3.40.50.300">
    <property type="entry name" value="P-loop containing nucleotide triphosphate hydrolases"/>
    <property type="match status" value="2"/>
</dbReference>
<keyword evidence="5" id="KW-0547">Nucleotide-binding</keyword>
<keyword evidence="10" id="KW-0234">DNA repair</keyword>
<evidence type="ECO:0000256" key="4">
    <source>
        <dbReference type="ARBA" id="ARBA00022454"/>
    </source>
</evidence>
<dbReference type="GO" id="GO:0005634">
    <property type="term" value="C:nucleus"/>
    <property type="evidence" value="ECO:0007669"/>
    <property type="project" value="UniProtKB-SubCell"/>
</dbReference>
<keyword evidence="9" id="KW-0233">DNA recombination</keyword>
<evidence type="ECO:0000256" key="5">
    <source>
        <dbReference type="ARBA" id="ARBA00022741"/>
    </source>
</evidence>
<feature type="coiled-coil region" evidence="12">
    <location>
        <begin position="425"/>
        <end position="488"/>
    </location>
</feature>
<dbReference type="RefSeq" id="XP_013025223.1">
    <property type="nucleotide sequence ID" value="XM_013169769.1"/>
</dbReference>
<dbReference type="AlphaFoldDB" id="S9VUP6"/>
<feature type="region of interest" description="Disordered" evidence="13">
    <location>
        <begin position="1"/>
        <end position="71"/>
    </location>
</feature>
<dbReference type="GO" id="GO:0005524">
    <property type="term" value="F:ATP binding"/>
    <property type="evidence" value="ECO:0007669"/>
    <property type="project" value="UniProtKB-KW"/>
</dbReference>
<evidence type="ECO:0000256" key="8">
    <source>
        <dbReference type="ARBA" id="ARBA00023054"/>
    </source>
</evidence>
<feature type="coiled-coil region" evidence="12">
    <location>
        <begin position="334"/>
        <end position="368"/>
    </location>
</feature>
<dbReference type="InterPro" id="IPR003395">
    <property type="entry name" value="RecF/RecN/SMC_N"/>
</dbReference>
<sequence>MSSEQIGDSLYLGNETANNFEENTQGTTRSSPSSPEPPNVKNTKRRRVEHEQNSSSKNTTLQRSASTTLSRNETIDSIGEDTFQGSNQPNPQFENRVGVIESIHLVNFMCHDSLRISFGSRINFVIGHNGSGKSAILTGLTVCLGAKASSTNRAPNMKSLIKQGKSFARISVTISNRGFESYQRDVYGDSITIERTIRREGSSEYKLRAHDGTVISTKREELDSICDHMGLQIDNPMNILTQDTARQFLGNSSPKEKYQLFMKGIQLKQLEDNYSLIEQSLYHTKNALEGKKSGLLHLAKKEEGCKAKWDQSRETENLHNILEKKKEEMAWALVVEVEKELLATEMELQAAEARVNQCNEERNLYIKKFGEFDERISLKNQAMESLKSSITEAKARFEGVIKTFEAHRLEMSDVDLQKRDIQNSINAAKNCLQIYKDQLASERERQNNNDVSDHQKRLDDISALQRQIANLSEQAVELESKRSELHTTSLEKGGNLSSLLDKKDAIAKQLSDQAEKIRIMEEVQRDKLTAFGKNIPYLLRLITRETRFQHPPKGPMGRFMTVKEEKWHLTIERILGNVINGFIVRSHHDQLILKELMRRANCNASIVVGRYDPFDYSSGEPITPYSTVLQAIHFEDDEVLHTLINHLGIEKMLLIEDRKEAETYMKRGVVNVTQCYALDPRSKGFGFRIVSNQRSSGISKVTPWNRPPRIGTSNSMDAKREQEQLEDLKKLYENANNDLLAAKQEQGKYRREEQIVIEKVEAIKREILDKRRQVNSLESVETSVLDTEKIQSLERKISETEKELESYTGQLQDAKNEERRIVEEQNPVIEEINMFKEKLQGENQKLATQQVEINQIRDERTRLEMAQEEYTNKSDHTLNEMREKEAKRIRCSQVVAEYSAKAATRCERVPVEHTPQELDNEIERLQLQITEWRNRTGISVEQAAEDYLKAKEEHDRSKLLVSKLQLLLETLEETLRKRNEMWAKFRKLITLRTKELFELYLSQRNFTGKLVIRHQDEFLEPRVYPANRNLSISRDRQTLSQVSVQGLSGGEKSFATICMLLSIWEAMSCPLRCLDEFDVFMDAVNRLVSIRMMVDSAKDSSEKQFIFITPQDMGQIAFDDDVVVFRLSDPVKSSSALPSSTAP</sequence>
<dbReference type="SUPFAM" id="SSF52540">
    <property type="entry name" value="P-loop containing nucleoside triphosphate hydrolases"/>
    <property type="match status" value="1"/>
</dbReference>
<dbReference type="InterPro" id="IPR027417">
    <property type="entry name" value="P-loop_NTPase"/>
</dbReference>
<gene>
    <name evidence="15" type="ORF">SPOG_03355</name>
</gene>
<feature type="region of interest" description="Disordered" evidence="13">
    <location>
        <begin position="698"/>
        <end position="719"/>
    </location>
</feature>
<dbReference type="GO" id="GO:0035861">
    <property type="term" value="C:site of double-strand break"/>
    <property type="evidence" value="ECO:0007669"/>
    <property type="project" value="TreeGrafter"/>
</dbReference>
<feature type="compositionally biased region" description="Polar residues" evidence="13">
    <location>
        <begin position="53"/>
        <end position="71"/>
    </location>
</feature>
<name>S9VUP6_SCHCR</name>
<dbReference type="Proteomes" id="UP000015464">
    <property type="component" value="Unassembled WGS sequence"/>
</dbReference>
<proteinExistence type="inferred from homology"/>
<keyword evidence="8 12" id="KW-0175">Coiled coil</keyword>
<feature type="compositionally biased region" description="Polar residues" evidence="13">
    <location>
        <begin position="15"/>
        <end position="29"/>
    </location>
</feature>
<dbReference type="GO" id="GO:0008094">
    <property type="term" value="F:ATP-dependent activity, acting on DNA"/>
    <property type="evidence" value="ECO:0007669"/>
    <property type="project" value="EnsemblFungi"/>
</dbReference>
<feature type="domain" description="RecF/RecN/SMC N-terminal" evidence="14">
    <location>
        <begin position="100"/>
        <end position="1111"/>
    </location>
</feature>
<evidence type="ECO:0000256" key="1">
    <source>
        <dbReference type="ARBA" id="ARBA00004123"/>
    </source>
</evidence>
<dbReference type="GO" id="GO:0003697">
    <property type="term" value="F:single-stranded DNA binding"/>
    <property type="evidence" value="ECO:0007669"/>
    <property type="project" value="EnsemblFungi"/>
</dbReference>